<evidence type="ECO:0000313" key="3">
    <source>
        <dbReference type="Proteomes" id="UP000228535"/>
    </source>
</evidence>
<dbReference type="AlphaFoldDB" id="A0A2M9AQU8"/>
<gene>
    <name evidence="2" type="ORF">CLV45_4751</name>
</gene>
<feature type="compositionally biased region" description="Low complexity" evidence="1">
    <location>
        <begin position="55"/>
        <end position="64"/>
    </location>
</feature>
<name>A0A2M9AQU8_9BACT</name>
<reference evidence="2 3" key="1">
    <citation type="submission" date="2017-11" db="EMBL/GenBank/DDBJ databases">
        <title>Genomic Encyclopedia of Archaeal and Bacterial Type Strains, Phase II (KMG-II): From Individual Species to Whole Genera.</title>
        <authorList>
            <person name="Goeker M."/>
        </authorList>
    </citation>
    <scope>NUCLEOTIDE SEQUENCE [LARGE SCALE GENOMIC DNA]</scope>
    <source>
        <strain evidence="2 3">DSM 11115</strain>
    </source>
</reference>
<dbReference type="RefSeq" id="WP_100338968.1">
    <property type="nucleotide sequence ID" value="NZ_PGFA01000005.1"/>
</dbReference>
<keyword evidence="3" id="KW-1185">Reference proteome</keyword>
<organism evidence="2 3">
    <name type="scientific">Hymenobacter chitinivorans DSM 11115</name>
    <dbReference type="NCBI Taxonomy" id="1121954"/>
    <lineage>
        <taxon>Bacteria</taxon>
        <taxon>Pseudomonadati</taxon>
        <taxon>Bacteroidota</taxon>
        <taxon>Cytophagia</taxon>
        <taxon>Cytophagales</taxon>
        <taxon>Hymenobacteraceae</taxon>
        <taxon>Hymenobacter</taxon>
    </lineage>
</organism>
<evidence type="ECO:0000256" key="1">
    <source>
        <dbReference type="SAM" id="MobiDB-lite"/>
    </source>
</evidence>
<evidence type="ECO:0000313" key="2">
    <source>
        <dbReference type="EMBL" id="PJJ48058.1"/>
    </source>
</evidence>
<accession>A0A2M9AQU8</accession>
<sequence>MRHNLQLLGLVIGLWGLGACQSADRSHPAESAAARAIAEPLAAKPAPASAPMPPTAAASSAAGPRIAPADSLRELARFTPAGYRVEDVSQGNLNRDAYPDQIVVLRRPDADTTTMGDEVPRPLLLLLGTATGQYTLAVRNDKALMCTGCGGMMGDPYQGITIKNGYFSLEYYGGSAWRWTHITTFKYDPARRTWFLHREGGESFHATDPDKVESFAHTTRDFGRVAFADYDYATRAGDQ</sequence>
<evidence type="ECO:0008006" key="4">
    <source>
        <dbReference type="Google" id="ProtNLM"/>
    </source>
</evidence>
<protein>
    <recommendedName>
        <fullName evidence="4">Lipoprotein</fullName>
    </recommendedName>
</protein>
<dbReference type="Proteomes" id="UP000228535">
    <property type="component" value="Unassembled WGS sequence"/>
</dbReference>
<proteinExistence type="predicted"/>
<dbReference type="EMBL" id="PGFA01000005">
    <property type="protein sequence ID" value="PJJ48058.1"/>
    <property type="molecule type" value="Genomic_DNA"/>
</dbReference>
<comment type="caution">
    <text evidence="2">The sequence shown here is derived from an EMBL/GenBank/DDBJ whole genome shotgun (WGS) entry which is preliminary data.</text>
</comment>
<dbReference type="OrthoDB" id="86940at2"/>
<feature type="region of interest" description="Disordered" evidence="1">
    <location>
        <begin position="44"/>
        <end position="64"/>
    </location>
</feature>
<dbReference type="PROSITE" id="PS51257">
    <property type="entry name" value="PROKAR_LIPOPROTEIN"/>
    <property type="match status" value="1"/>
</dbReference>